<organism evidence="1 2">
    <name type="scientific">Chitinophaga pinensis</name>
    <dbReference type="NCBI Taxonomy" id="79329"/>
    <lineage>
        <taxon>Bacteria</taxon>
        <taxon>Pseudomonadati</taxon>
        <taxon>Bacteroidota</taxon>
        <taxon>Chitinophagia</taxon>
        <taxon>Chitinophagales</taxon>
        <taxon>Chitinophagaceae</taxon>
        <taxon>Chitinophaga</taxon>
    </lineage>
</organism>
<name>A0A5C6LLV3_9BACT</name>
<dbReference type="EMBL" id="VOHS01000042">
    <property type="protein sequence ID" value="TWV95108.1"/>
    <property type="molecule type" value="Genomic_DNA"/>
</dbReference>
<dbReference type="Gene3D" id="3.40.640.10">
    <property type="entry name" value="Type I PLP-dependent aspartate aminotransferase-like (Major domain)"/>
    <property type="match status" value="1"/>
</dbReference>
<dbReference type="InterPro" id="IPR015424">
    <property type="entry name" value="PyrdxlP-dep_Trfase"/>
</dbReference>
<proteinExistence type="predicted"/>
<comment type="caution">
    <text evidence="1">The sequence shown here is derived from an EMBL/GenBank/DDBJ whole genome shotgun (WGS) entry which is preliminary data.</text>
</comment>
<dbReference type="AlphaFoldDB" id="A0A5C6LLV3"/>
<dbReference type="RefSeq" id="WP_146307626.1">
    <property type="nucleotide sequence ID" value="NZ_VOHS01000042.1"/>
</dbReference>
<gene>
    <name evidence="1" type="ORF">FEF09_24870</name>
</gene>
<dbReference type="Proteomes" id="UP000318815">
    <property type="component" value="Unassembled WGS sequence"/>
</dbReference>
<accession>A0A5C6LLV3</accession>
<dbReference type="OrthoDB" id="9808770at2"/>
<dbReference type="PANTHER" id="PTHR46577:SF1">
    <property type="entry name" value="HTH-TYPE TRANSCRIPTIONAL REGULATORY PROTEIN GABR"/>
    <property type="match status" value="1"/>
</dbReference>
<dbReference type="PANTHER" id="PTHR46577">
    <property type="entry name" value="HTH-TYPE TRANSCRIPTIONAL REGULATORY PROTEIN GABR"/>
    <property type="match status" value="1"/>
</dbReference>
<keyword evidence="2" id="KW-1185">Reference proteome</keyword>
<evidence type="ECO:0000313" key="2">
    <source>
        <dbReference type="Proteomes" id="UP000318815"/>
    </source>
</evidence>
<dbReference type="SUPFAM" id="SSF53383">
    <property type="entry name" value="PLP-dependent transferases"/>
    <property type="match status" value="1"/>
</dbReference>
<reference evidence="1 2" key="1">
    <citation type="submission" date="2019-08" db="EMBL/GenBank/DDBJ databases">
        <title>Whole genome sequencing of chitin degrading bacteria Chitinophaga pinensis YS16.</title>
        <authorList>
            <person name="Singh R.P."/>
            <person name="Manchanda G."/>
            <person name="Maurya I.K."/>
            <person name="Joshi N.K."/>
            <person name="Srivastava A.K."/>
        </authorList>
    </citation>
    <scope>NUCLEOTIDE SEQUENCE [LARGE SCALE GENOMIC DNA]</scope>
    <source>
        <strain evidence="1 2">YS-16</strain>
    </source>
</reference>
<evidence type="ECO:0000313" key="1">
    <source>
        <dbReference type="EMBL" id="TWV95108.1"/>
    </source>
</evidence>
<dbReference type="InterPro" id="IPR051446">
    <property type="entry name" value="HTH_trans_reg/aminotransferase"/>
</dbReference>
<sequence>MYSDSRGSFRLRKALAEHISGSRGIAMTPDMLLLTRGAQMAIYAVAATLIKPGDEYWWESRVTDWQRLYLSSWGLK</sequence>
<protein>
    <recommendedName>
        <fullName evidence="3">Aminotransferase class I/II-fold pyridoxal phosphate-dependent enzyme</fullName>
    </recommendedName>
</protein>
<dbReference type="InterPro" id="IPR015421">
    <property type="entry name" value="PyrdxlP-dep_Trfase_major"/>
</dbReference>
<evidence type="ECO:0008006" key="3">
    <source>
        <dbReference type="Google" id="ProtNLM"/>
    </source>
</evidence>